<protein>
    <submittedName>
        <fullName evidence="2">Uncharacterized protein</fullName>
    </submittedName>
</protein>
<reference evidence="2" key="1">
    <citation type="journal article" date="2014" name="Front. Microbiol.">
        <title>High frequency of phylogenetically diverse reductive dehalogenase-homologous genes in deep subseafloor sedimentary metagenomes.</title>
        <authorList>
            <person name="Kawai M."/>
            <person name="Futagami T."/>
            <person name="Toyoda A."/>
            <person name="Takaki Y."/>
            <person name="Nishi S."/>
            <person name="Hori S."/>
            <person name="Arai W."/>
            <person name="Tsubouchi T."/>
            <person name="Morono Y."/>
            <person name="Uchiyama I."/>
            <person name="Ito T."/>
            <person name="Fujiyama A."/>
            <person name="Inagaki F."/>
            <person name="Takami H."/>
        </authorList>
    </citation>
    <scope>NUCLEOTIDE SEQUENCE</scope>
    <source>
        <strain evidence="2">Expedition CK06-06</strain>
    </source>
</reference>
<evidence type="ECO:0000256" key="1">
    <source>
        <dbReference type="SAM" id="Phobius"/>
    </source>
</evidence>
<keyword evidence="1" id="KW-1133">Transmembrane helix</keyword>
<accession>X1ASP7</accession>
<evidence type="ECO:0000313" key="2">
    <source>
        <dbReference type="EMBL" id="GAG85755.1"/>
    </source>
</evidence>
<organism evidence="2">
    <name type="scientific">marine sediment metagenome</name>
    <dbReference type="NCBI Taxonomy" id="412755"/>
    <lineage>
        <taxon>unclassified sequences</taxon>
        <taxon>metagenomes</taxon>
        <taxon>ecological metagenomes</taxon>
    </lineage>
</organism>
<dbReference type="EMBL" id="BART01010149">
    <property type="protein sequence ID" value="GAG85755.1"/>
    <property type="molecule type" value="Genomic_DNA"/>
</dbReference>
<gene>
    <name evidence="2" type="ORF">S01H4_22217</name>
</gene>
<proteinExistence type="predicted"/>
<dbReference type="AlphaFoldDB" id="X1ASP7"/>
<keyword evidence="1" id="KW-0812">Transmembrane</keyword>
<keyword evidence="1" id="KW-0472">Membrane</keyword>
<name>X1ASP7_9ZZZZ</name>
<comment type="caution">
    <text evidence="2">The sequence shown here is derived from an EMBL/GenBank/DDBJ whole genome shotgun (WGS) entry which is preliminary data.</text>
</comment>
<sequence>MLSCIDEGSIKSNIMGLGNILRKTGLCLTLAVVTAAIILALGTRIVHVDRSPEE</sequence>
<feature type="transmembrane region" description="Helical" evidence="1">
    <location>
        <begin position="20"/>
        <end position="41"/>
    </location>
</feature>